<dbReference type="SUPFAM" id="SSF50891">
    <property type="entry name" value="Cyclophilin-like"/>
    <property type="match status" value="1"/>
</dbReference>
<dbReference type="Gene3D" id="2.40.100.10">
    <property type="entry name" value="Cyclophilin-like"/>
    <property type="match status" value="1"/>
</dbReference>
<dbReference type="GO" id="GO:0005524">
    <property type="term" value="F:ATP binding"/>
    <property type="evidence" value="ECO:0007669"/>
    <property type="project" value="UniProtKB-KW"/>
</dbReference>
<gene>
    <name evidence="5" type="primary">kipA_6</name>
    <name evidence="5" type="ORF">SDC9_116436</name>
</gene>
<dbReference type="SMART" id="SM00797">
    <property type="entry name" value="AHS2"/>
    <property type="match status" value="1"/>
</dbReference>
<keyword evidence="1" id="KW-0547">Nucleotide-binding</keyword>
<dbReference type="PANTHER" id="PTHR43309:SF5">
    <property type="entry name" value="5-OXOPROLINASE SUBUNIT C"/>
    <property type="match status" value="1"/>
</dbReference>
<evidence type="ECO:0000256" key="3">
    <source>
        <dbReference type="ARBA" id="ARBA00022840"/>
    </source>
</evidence>
<dbReference type="InterPro" id="IPR052708">
    <property type="entry name" value="PxpC"/>
</dbReference>
<dbReference type="EMBL" id="VSSQ01022907">
    <property type="protein sequence ID" value="MPM69491.1"/>
    <property type="molecule type" value="Genomic_DNA"/>
</dbReference>
<dbReference type="AlphaFoldDB" id="A0A645BXV5"/>
<comment type="caution">
    <text evidence="5">The sequence shown here is derived from an EMBL/GenBank/DDBJ whole genome shotgun (WGS) entry which is preliminary data.</text>
</comment>
<dbReference type="GO" id="GO:0016787">
    <property type="term" value="F:hydrolase activity"/>
    <property type="evidence" value="ECO:0007669"/>
    <property type="project" value="UniProtKB-KW"/>
</dbReference>
<evidence type="ECO:0000259" key="4">
    <source>
        <dbReference type="SMART" id="SM00797"/>
    </source>
</evidence>
<dbReference type="PANTHER" id="PTHR43309">
    <property type="entry name" value="5-OXOPROLINASE SUBUNIT C"/>
    <property type="match status" value="1"/>
</dbReference>
<sequence>MSFKVLRPGLLSSLQDIGRIGYQKYGINVSGAMDVLSLRLANILVGNKEDEAALEITMTGPTLEFLSDTLIAIVGANLSPVIDGVAVRMNRPVAVKAGAVLKFGACQKGCRAYLAAAGGYDVPEVMGSKSTYLRGELGGYKGRALQKGDIVDCGKPSSFGEHTLHFLLMKGARSFCKANWFVNPLHMEDANLAAPIRLTKGMQMEAYKDECVEAFLQETFKVTTSADRLGYRMQGPQIELKAPLEMISEVATFGSVQVPPDGNPIILMADHQSVAGYPKIAQVISADLARVAQYKPGSRMSFRLVSIEEAEEICFEQERYLESVKIAVMSKC</sequence>
<proteinExistence type="predicted"/>
<dbReference type="Pfam" id="PF02626">
    <property type="entry name" value="CT_A_B"/>
    <property type="match status" value="1"/>
</dbReference>
<dbReference type="InterPro" id="IPR003778">
    <property type="entry name" value="CT_A_B"/>
</dbReference>
<feature type="domain" description="Carboxyltransferase" evidence="4">
    <location>
        <begin position="24"/>
        <end position="320"/>
    </location>
</feature>
<dbReference type="InterPro" id="IPR029000">
    <property type="entry name" value="Cyclophilin-like_dom_sf"/>
</dbReference>
<organism evidence="5">
    <name type="scientific">bioreactor metagenome</name>
    <dbReference type="NCBI Taxonomy" id="1076179"/>
    <lineage>
        <taxon>unclassified sequences</taxon>
        <taxon>metagenomes</taxon>
        <taxon>ecological metagenomes</taxon>
    </lineage>
</organism>
<keyword evidence="2" id="KW-0378">Hydrolase</keyword>
<keyword evidence="3" id="KW-0067">ATP-binding</keyword>
<dbReference type="NCBIfam" id="TIGR00724">
    <property type="entry name" value="urea_amlyse_rel"/>
    <property type="match status" value="1"/>
</dbReference>
<evidence type="ECO:0000256" key="1">
    <source>
        <dbReference type="ARBA" id="ARBA00022741"/>
    </source>
</evidence>
<accession>A0A645BXV5</accession>
<evidence type="ECO:0000313" key="5">
    <source>
        <dbReference type="EMBL" id="MPM69491.1"/>
    </source>
</evidence>
<protein>
    <submittedName>
        <fullName evidence="5">KipI antagonist</fullName>
    </submittedName>
</protein>
<reference evidence="5" key="1">
    <citation type="submission" date="2019-08" db="EMBL/GenBank/DDBJ databases">
        <authorList>
            <person name="Kucharzyk K."/>
            <person name="Murdoch R.W."/>
            <person name="Higgins S."/>
            <person name="Loffler F."/>
        </authorList>
    </citation>
    <scope>NUCLEOTIDE SEQUENCE</scope>
</reference>
<name>A0A645BXV5_9ZZZZ</name>
<evidence type="ECO:0000256" key="2">
    <source>
        <dbReference type="ARBA" id="ARBA00022801"/>
    </source>
</evidence>